<evidence type="ECO:0000256" key="1">
    <source>
        <dbReference type="PROSITE-ProRule" id="PRU00473"/>
    </source>
</evidence>
<dbReference type="Proteomes" id="UP000017819">
    <property type="component" value="Unassembled WGS sequence"/>
</dbReference>
<sequence length="314" mass="36585">MQRWLSERGERLEREPRFDAPPDARRVEQDRNRVIFDLGGGEIVVRHDETERLRRRAEEVYYDRLPNGFVRTTIERPGGVRIVTIEDRYGNLIERTRIERNGRQVVLFSAPREYYDRRERGRDRPRWRDPAIDLPPIQVTIPRNEYVLEAERADRDAYYRTLERQPVQHVDRTFSIEDVRYSERVRDLMPRIDLNTINFDTGSAQITRSEVDKLSDLAYAMERMIDDDPAETFLIEGHTDAVGSDNSNLALSDRRAESVASALTEVYGIPPENLVTQGYGEQYLKINTQAAERQNRRVTVRRITPLVNPVASGG</sequence>
<organism evidence="4 5">
    <name type="scientific">Lutibaculum baratangense AMV1</name>
    <dbReference type="NCBI Taxonomy" id="631454"/>
    <lineage>
        <taxon>Bacteria</taxon>
        <taxon>Pseudomonadati</taxon>
        <taxon>Pseudomonadota</taxon>
        <taxon>Alphaproteobacteria</taxon>
        <taxon>Hyphomicrobiales</taxon>
        <taxon>Tepidamorphaceae</taxon>
        <taxon>Lutibaculum</taxon>
    </lineage>
</organism>
<keyword evidence="5" id="KW-1185">Reference proteome</keyword>
<keyword evidence="1" id="KW-0472">Membrane</keyword>
<dbReference type="InterPro" id="IPR050330">
    <property type="entry name" value="Bact_OuterMem_StrucFunc"/>
</dbReference>
<dbReference type="eggNOG" id="COG2885">
    <property type="taxonomic scope" value="Bacteria"/>
</dbReference>
<evidence type="ECO:0000313" key="5">
    <source>
        <dbReference type="Proteomes" id="UP000017819"/>
    </source>
</evidence>
<comment type="caution">
    <text evidence="4">The sequence shown here is derived from an EMBL/GenBank/DDBJ whole genome shotgun (WGS) entry which is preliminary data.</text>
</comment>
<dbReference type="InterPro" id="IPR006665">
    <property type="entry name" value="OmpA-like"/>
</dbReference>
<dbReference type="PROSITE" id="PS51123">
    <property type="entry name" value="OMPA_2"/>
    <property type="match status" value="1"/>
</dbReference>
<dbReference type="CDD" id="cd07185">
    <property type="entry name" value="OmpA_C-like"/>
    <property type="match status" value="1"/>
</dbReference>
<accession>V4RBU0</accession>
<name>V4RBU0_9HYPH</name>
<dbReference type="GO" id="GO:0016020">
    <property type="term" value="C:membrane"/>
    <property type="evidence" value="ECO:0007669"/>
    <property type="project" value="UniProtKB-UniRule"/>
</dbReference>
<evidence type="ECO:0000313" key="4">
    <source>
        <dbReference type="EMBL" id="ESR23621.1"/>
    </source>
</evidence>
<dbReference type="STRING" id="631454.N177_3689"/>
<evidence type="ECO:0000256" key="2">
    <source>
        <dbReference type="SAM" id="MobiDB-lite"/>
    </source>
</evidence>
<reference evidence="4 5" key="1">
    <citation type="journal article" date="2014" name="Genome Announc.">
        <title>Draft Genome Sequence of Lutibaculum baratangense Strain AMV1T, Isolated from a Mud Volcano in Andamans, India.</title>
        <authorList>
            <person name="Singh A."/>
            <person name="Sreenivas A."/>
            <person name="Sathyanarayana Reddy G."/>
            <person name="Pinnaka A.K."/>
            <person name="Shivaji S."/>
        </authorList>
    </citation>
    <scope>NUCLEOTIDE SEQUENCE [LARGE SCALE GENOMIC DNA]</scope>
    <source>
        <strain evidence="4 5">AMV1</strain>
    </source>
</reference>
<dbReference type="PANTHER" id="PTHR30329">
    <property type="entry name" value="STATOR ELEMENT OF FLAGELLAR MOTOR COMPLEX"/>
    <property type="match status" value="1"/>
</dbReference>
<protein>
    <submittedName>
        <fullName evidence="4">OmpA/MotB</fullName>
    </submittedName>
</protein>
<gene>
    <name evidence="4" type="ORF">N177_3689</name>
</gene>
<dbReference type="PATRIC" id="fig|631454.5.peg.3650"/>
<dbReference type="AlphaFoldDB" id="V4RBU0"/>
<dbReference type="OrthoDB" id="9792021at2"/>
<proteinExistence type="predicted"/>
<feature type="domain" description="OmpA-like" evidence="3">
    <location>
        <begin position="186"/>
        <end position="306"/>
    </location>
</feature>
<dbReference type="SUPFAM" id="SSF103088">
    <property type="entry name" value="OmpA-like"/>
    <property type="match status" value="1"/>
</dbReference>
<feature type="region of interest" description="Disordered" evidence="2">
    <location>
        <begin position="1"/>
        <end position="22"/>
    </location>
</feature>
<dbReference type="EMBL" id="AWXZ01000039">
    <property type="protein sequence ID" value="ESR23621.1"/>
    <property type="molecule type" value="Genomic_DNA"/>
</dbReference>
<dbReference type="Gene3D" id="3.30.1330.60">
    <property type="entry name" value="OmpA-like domain"/>
    <property type="match status" value="1"/>
</dbReference>
<dbReference type="PANTHER" id="PTHR30329:SF21">
    <property type="entry name" value="LIPOPROTEIN YIAD-RELATED"/>
    <property type="match status" value="1"/>
</dbReference>
<dbReference type="Pfam" id="PF00691">
    <property type="entry name" value="OmpA"/>
    <property type="match status" value="1"/>
</dbReference>
<dbReference type="InterPro" id="IPR036737">
    <property type="entry name" value="OmpA-like_sf"/>
</dbReference>
<evidence type="ECO:0000259" key="3">
    <source>
        <dbReference type="PROSITE" id="PS51123"/>
    </source>
</evidence>